<feature type="compositionally biased region" description="Low complexity" evidence="1">
    <location>
        <begin position="391"/>
        <end position="403"/>
    </location>
</feature>
<feature type="compositionally biased region" description="Polar residues" evidence="1">
    <location>
        <begin position="79"/>
        <end position="98"/>
    </location>
</feature>
<feature type="region of interest" description="Disordered" evidence="1">
    <location>
        <begin position="1"/>
        <end position="105"/>
    </location>
</feature>
<reference evidence="2" key="1">
    <citation type="journal article" date="2020" name="Nat. Commun.">
        <title>Large-scale genome sequencing of mycorrhizal fungi provides insights into the early evolution of symbiotic traits.</title>
        <authorList>
            <person name="Miyauchi S."/>
            <person name="Kiss E."/>
            <person name="Kuo A."/>
            <person name="Drula E."/>
            <person name="Kohler A."/>
            <person name="Sanchez-Garcia M."/>
            <person name="Morin E."/>
            <person name="Andreopoulos B."/>
            <person name="Barry K.W."/>
            <person name="Bonito G."/>
            <person name="Buee M."/>
            <person name="Carver A."/>
            <person name="Chen C."/>
            <person name="Cichocki N."/>
            <person name="Clum A."/>
            <person name="Culley D."/>
            <person name="Crous P.W."/>
            <person name="Fauchery L."/>
            <person name="Girlanda M."/>
            <person name="Hayes R.D."/>
            <person name="Keri Z."/>
            <person name="LaButti K."/>
            <person name="Lipzen A."/>
            <person name="Lombard V."/>
            <person name="Magnuson J."/>
            <person name="Maillard F."/>
            <person name="Murat C."/>
            <person name="Nolan M."/>
            <person name="Ohm R.A."/>
            <person name="Pangilinan J."/>
            <person name="Pereira M.F."/>
            <person name="Perotto S."/>
            <person name="Peter M."/>
            <person name="Pfister S."/>
            <person name="Riley R."/>
            <person name="Sitrit Y."/>
            <person name="Stielow J.B."/>
            <person name="Szollosi G."/>
            <person name="Zifcakova L."/>
            <person name="Stursova M."/>
            <person name="Spatafora J.W."/>
            <person name="Tedersoo L."/>
            <person name="Vaario L.M."/>
            <person name="Yamada A."/>
            <person name="Yan M."/>
            <person name="Wang P."/>
            <person name="Xu J."/>
            <person name="Bruns T."/>
            <person name="Baldrian P."/>
            <person name="Vilgalys R."/>
            <person name="Dunand C."/>
            <person name="Henrissat B."/>
            <person name="Grigoriev I.V."/>
            <person name="Hibbett D."/>
            <person name="Nagy L.G."/>
            <person name="Martin F.M."/>
        </authorList>
    </citation>
    <scope>NUCLEOTIDE SEQUENCE</scope>
    <source>
        <strain evidence="2">UP504</strain>
    </source>
</reference>
<dbReference type="EMBL" id="MU128949">
    <property type="protein sequence ID" value="KAF9515530.1"/>
    <property type="molecule type" value="Genomic_DNA"/>
</dbReference>
<feature type="region of interest" description="Disordered" evidence="1">
    <location>
        <begin position="376"/>
        <end position="422"/>
    </location>
</feature>
<accession>A0A9P6DZ22</accession>
<sequence>MTDCSWSFALREGENYTDPESEGLDEDSHPSQPAVSSASQPEEGQVKYQPNPWSIAKINAATRVNAPRSHTKAMDRTTGDTSPSQRASVTSGFASHQSPRIRRQASILTVSVNPKQEVARFSSRKDRVIPSKMQGHRPTTSVAVLPPPRSLPLPLKSNATLACPEAEGEDSMEPPYPFAHSLDDLAPYVPNLSTTRSTLAPVYNDAGIQDVALTVISTVPQSPSQYSDASNTFKTYDVNIPWTPQSLPKYPRGRPEDYMSDSFATSTSPNTTFLGRSNADSHEHHFSSILHSSSCPVSQISPVDAREVPAMLCSDSPHDFQVIMQHAHSQPTEKILLPSPQMTSPLIAKNKSSDGPFLHSLSQFASQYLGSKSRDVPNLQASAQKRPCSASSTPPSSPTPQSQNWRPPYLLKTSKSAPYPHLPPIRRANLEAADDVVWSTLPVRKRKTPKRKARDSGIITTARFSLPLAAFGDGRGRPVQSTAKPAYRPPPKHAPHTNTSVGCEPGWPVATTESNVSTSCATSTRKMVQVNQSEVLTSQNGLLSPMLFPYLRFYYQNGN</sequence>
<organism evidence="2 3">
    <name type="scientific">Hydnum rufescens UP504</name>
    <dbReference type="NCBI Taxonomy" id="1448309"/>
    <lineage>
        <taxon>Eukaryota</taxon>
        <taxon>Fungi</taxon>
        <taxon>Dikarya</taxon>
        <taxon>Basidiomycota</taxon>
        <taxon>Agaricomycotina</taxon>
        <taxon>Agaricomycetes</taxon>
        <taxon>Cantharellales</taxon>
        <taxon>Hydnaceae</taxon>
        <taxon>Hydnum</taxon>
    </lineage>
</organism>
<evidence type="ECO:0000256" key="1">
    <source>
        <dbReference type="SAM" id="MobiDB-lite"/>
    </source>
</evidence>
<comment type="caution">
    <text evidence="2">The sequence shown here is derived from an EMBL/GenBank/DDBJ whole genome shotgun (WGS) entry which is preliminary data.</text>
</comment>
<name>A0A9P6DZ22_9AGAM</name>
<dbReference type="Proteomes" id="UP000886523">
    <property type="component" value="Unassembled WGS sequence"/>
</dbReference>
<evidence type="ECO:0000313" key="2">
    <source>
        <dbReference type="EMBL" id="KAF9515530.1"/>
    </source>
</evidence>
<feature type="compositionally biased region" description="Acidic residues" evidence="1">
    <location>
        <begin position="15"/>
        <end position="25"/>
    </location>
</feature>
<feature type="region of interest" description="Disordered" evidence="1">
    <location>
        <begin position="131"/>
        <end position="151"/>
    </location>
</feature>
<evidence type="ECO:0000313" key="3">
    <source>
        <dbReference type="Proteomes" id="UP000886523"/>
    </source>
</evidence>
<proteinExistence type="predicted"/>
<dbReference type="OrthoDB" id="3271131at2759"/>
<protein>
    <submittedName>
        <fullName evidence="2">Uncharacterized protein</fullName>
    </submittedName>
</protein>
<feature type="compositionally biased region" description="Low complexity" evidence="1">
    <location>
        <begin position="30"/>
        <end position="41"/>
    </location>
</feature>
<dbReference type="AlphaFoldDB" id="A0A9P6DZ22"/>
<gene>
    <name evidence="2" type="ORF">BS47DRAFT_1341908</name>
</gene>
<keyword evidence="3" id="KW-1185">Reference proteome</keyword>
<feature type="region of interest" description="Disordered" evidence="1">
    <location>
        <begin position="470"/>
        <end position="506"/>
    </location>
</feature>